<feature type="region of interest" description="Disordered" evidence="1">
    <location>
        <begin position="1"/>
        <end position="57"/>
    </location>
</feature>
<dbReference type="AlphaFoldDB" id="A0A0M9WC91"/>
<dbReference type="OrthoDB" id="76567at2759"/>
<feature type="compositionally biased region" description="Polar residues" evidence="1">
    <location>
        <begin position="27"/>
        <end position="39"/>
    </location>
</feature>
<name>A0A0M9WC91_9EURO</name>
<feature type="compositionally biased region" description="Low complexity" evidence="1">
    <location>
        <begin position="14"/>
        <end position="26"/>
    </location>
</feature>
<evidence type="ECO:0000313" key="3">
    <source>
        <dbReference type="Proteomes" id="UP000037696"/>
    </source>
</evidence>
<feature type="compositionally biased region" description="Low complexity" evidence="1">
    <location>
        <begin position="40"/>
        <end position="55"/>
    </location>
</feature>
<reference evidence="2 3" key="1">
    <citation type="submission" date="2015-08" db="EMBL/GenBank/DDBJ databases">
        <title>Genome sequencing of Penicillium nordicum.</title>
        <authorList>
            <person name="Nguyen H.D."/>
            <person name="Seifert K.A."/>
        </authorList>
    </citation>
    <scope>NUCLEOTIDE SEQUENCE [LARGE SCALE GENOMIC DNA]</scope>
    <source>
        <strain evidence="2 3">DAOMC 185683</strain>
    </source>
</reference>
<feature type="non-terminal residue" evidence="2">
    <location>
        <position position="289"/>
    </location>
</feature>
<accession>A0A0M9WC91</accession>
<comment type="caution">
    <text evidence="2">The sequence shown here is derived from an EMBL/GenBank/DDBJ whole genome shotgun (WGS) entry which is preliminary data.</text>
</comment>
<gene>
    <name evidence="2" type="ORF">ACN38_g9783</name>
</gene>
<evidence type="ECO:0000313" key="2">
    <source>
        <dbReference type="EMBL" id="KOS39382.1"/>
    </source>
</evidence>
<sequence>MDRPQDMEGTMGGTLTSTLAQASLSSGNNLSDSTSASRGSKTTTNTPPSKSSCSPFLGESLVVPPDAQILRPRSLEHINDVIEELKDEFDRHALVARTPRPSQYIWVPKIPQDLFAQIETDLELFPGVRVTVAHAESSVLLKVMPGRQYERIISNFHSIVLSYLNSMGLSLQNGDFTGQGAERIPGVVSSKEPDWAFGPYDARVDSAADEYPSLVLDVGASESLDELRQDARWCLSVPESAPLPLQHRRDCYDYGRLSMPSRHITLSLVVTSPPSSFHLEAFTISILYT</sequence>
<organism evidence="2 3">
    <name type="scientific">Penicillium nordicum</name>
    <dbReference type="NCBI Taxonomy" id="229535"/>
    <lineage>
        <taxon>Eukaryota</taxon>
        <taxon>Fungi</taxon>
        <taxon>Dikarya</taxon>
        <taxon>Ascomycota</taxon>
        <taxon>Pezizomycotina</taxon>
        <taxon>Eurotiomycetes</taxon>
        <taxon>Eurotiomycetidae</taxon>
        <taxon>Eurotiales</taxon>
        <taxon>Aspergillaceae</taxon>
        <taxon>Penicillium</taxon>
    </lineage>
</organism>
<protein>
    <submittedName>
        <fullName evidence="2">Uncharacterized protein</fullName>
    </submittedName>
</protein>
<dbReference type="Proteomes" id="UP000037696">
    <property type="component" value="Unassembled WGS sequence"/>
</dbReference>
<proteinExistence type="predicted"/>
<evidence type="ECO:0000256" key="1">
    <source>
        <dbReference type="SAM" id="MobiDB-lite"/>
    </source>
</evidence>
<dbReference type="EMBL" id="LHQQ01000205">
    <property type="protein sequence ID" value="KOS39382.1"/>
    <property type="molecule type" value="Genomic_DNA"/>
</dbReference>
<keyword evidence="3" id="KW-1185">Reference proteome</keyword>